<dbReference type="Proteomes" id="UP000000582">
    <property type="component" value="Chromosome"/>
</dbReference>
<name>Q8NLR3_CORGL</name>
<dbReference type="BioCyc" id="CORYNE:G18NG-12494-MONOMER"/>
<gene>
    <name evidence="2" type="ordered locus">Cgl2877</name>
</gene>
<dbReference type="KEGG" id="cgl:Cgl2877"/>
<sequence>MFSPPFLFSTQPKLQGENKGLKSYPQIRSDPRPGVKSYPQEAEGRIEKFSEMRKGGGEMLRVLRIPGVALKKV</sequence>
<protein>
    <submittedName>
        <fullName evidence="2">Uncharacterized protein</fullName>
    </submittedName>
</protein>
<organism evidence="2 3">
    <name type="scientific">Corynebacterium glutamicum (strain ATCC 13032 / DSM 20300 / JCM 1318 / BCRC 11384 / CCUG 27702 / LMG 3730 / NBRC 12168 / NCIMB 10025 / NRRL B-2784 / 534)</name>
    <dbReference type="NCBI Taxonomy" id="196627"/>
    <lineage>
        <taxon>Bacteria</taxon>
        <taxon>Bacillati</taxon>
        <taxon>Actinomycetota</taxon>
        <taxon>Actinomycetes</taxon>
        <taxon>Mycobacteriales</taxon>
        <taxon>Corynebacteriaceae</taxon>
        <taxon>Corynebacterium</taxon>
    </lineage>
</organism>
<feature type="region of interest" description="Disordered" evidence="1">
    <location>
        <begin position="1"/>
        <end position="42"/>
    </location>
</feature>
<proteinExistence type="predicted"/>
<evidence type="ECO:0000313" key="3">
    <source>
        <dbReference type="Proteomes" id="UP000000582"/>
    </source>
</evidence>
<evidence type="ECO:0000256" key="1">
    <source>
        <dbReference type="SAM" id="MobiDB-lite"/>
    </source>
</evidence>
<evidence type="ECO:0000313" key="2">
    <source>
        <dbReference type="EMBL" id="BAC00270.1"/>
    </source>
</evidence>
<dbReference type="AlphaFoldDB" id="Q8NLR3"/>
<accession>Q8NLR3</accession>
<dbReference type="EMBL" id="BA000036">
    <property type="protein sequence ID" value="BAC00270.1"/>
    <property type="molecule type" value="Genomic_DNA"/>
</dbReference>
<keyword evidence="3" id="KW-1185">Reference proteome</keyword>
<dbReference type="HOGENOM" id="CLU_2698358_0_0_11"/>
<reference evidence="3" key="1">
    <citation type="journal article" date="2003" name="Appl. Microbiol. Biotechnol.">
        <title>The Corynebacterium glutamicum genome: features and impacts on biotechnological processes.</title>
        <authorList>
            <person name="Ikeda M."/>
            <person name="Nakagawa S."/>
        </authorList>
    </citation>
    <scope>NUCLEOTIDE SEQUENCE [LARGE SCALE GENOMIC DNA]</scope>
    <source>
        <strain evidence="3">ATCC 13032 / DSM 20300 / BCRC 11384 / JCM 1318 / LMG 3730 / NCIMB 10025</strain>
    </source>
</reference>